<dbReference type="AlphaFoldDB" id="A0A106BWD5"/>
<feature type="transmembrane region" description="Helical" evidence="1">
    <location>
        <begin position="9"/>
        <end position="29"/>
    </location>
</feature>
<sequence length="140" mass="15687">MTHKTFSRLAIIAAGGFFGFILWIIYLANTGSQSVFFDVIKHVPYGDKICHMLLFGLLTFVANLALQSRHFCIGRLPLYYGTVLVSIFVLSEEISQGFIPSRTLDIIDLVADAVGIILFSYLSGLTQRYIDNHHESIRVS</sequence>
<evidence type="ECO:0000256" key="1">
    <source>
        <dbReference type="SAM" id="Phobius"/>
    </source>
</evidence>
<dbReference type="RefSeq" id="WP_011638464.1">
    <property type="nucleotide sequence ID" value="NZ_JBOZOX010000002.1"/>
</dbReference>
<name>A0A106BWD5_SHEFR</name>
<evidence type="ECO:0000313" key="2">
    <source>
        <dbReference type="EMBL" id="KVW99846.1"/>
    </source>
</evidence>
<feature type="transmembrane region" description="Helical" evidence="1">
    <location>
        <begin position="78"/>
        <end position="100"/>
    </location>
</feature>
<comment type="caution">
    <text evidence="2">The sequence shown here is derived from an EMBL/GenBank/DDBJ whole genome shotgun (WGS) entry which is preliminary data.</text>
</comment>
<keyword evidence="1" id="KW-0472">Membrane</keyword>
<protein>
    <submittedName>
        <fullName evidence="2">Trypsin</fullName>
    </submittedName>
</protein>
<dbReference type="NCBIfam" id="NF037970">
    <property type="entry name" value="vanZ_1"/>
    <property type="match status" value="1"/>
</dbReference>
<feature type="transmembrane region" description="Helical" evidence="1">
    <location>
        <begin position="49"/>
        <end position="66"/>
    </location>
</feature>
<feature type="transmembrane region" description="Helical" evidence="1">
    <location>
        <begin position="106"/>
        <end position="125"/>
    </location>
</feature>
<keyword evidence="1" id="KW-0812">Transmembrane</keyword>
<proteinExistence type="predicted"/>
<dbReference type="Proteomes" id="UP000055702">
    <property type="component" value="Unassembled WGS sequence"/>
</dbReference>
<keyword evidence="1" id="KW-1133">Transmembrane helix</keyword>
<dbReference type="EMBL" id="LRDC01000090">
    <property type="protein sequence ID" value="KVW99846.1"/>
    <property type="molecule type" value="Genomic_DNA"/>
</dbReference>
<evidence type="ECO:0000313" key="3">
    <source>
        <dbReference type="Proteomes" id="UP000055702"/>
    </source>
</evidence>
<gene>
    <name evidence="2" type="ORF">AWJ07_11125</name>
</gene>
<dbReference type="PANTHER" id="PTHR28008">
    <property type="entry name" value="DOMAIN PROTEIN, PUTATIVE (AFU_ORTHOLOGUE AFUA_3G10980)-RELATED"/>
    <property type="match status" value="1"/>
</dbReference>
<dbReference type="OMA" id="LWVIYLA"/>
<dbReference type="PANTHER" id="PTHR28008:SF1">
    <property type="entry name" value="DOMAIN PROTEIN, PUTATIVE (AFU_ORTHOLOGUE AFUA_3G10980)-RELATED"/>
    <property type="match status" value="1"/>
</dbReference>
<organism evidence="2">
    <name type="scientific">Shewanella frigidimarina</name>
    <dbReference type="NCBI Taxonomy" id="56812"/>
    <lineage>
        <taxon>Bacteria</taxon>
        <taxon>Pseudomonadati</taxon>
        <taxon>Pseudomonadota</taxon>
        <taxon>Gammaproteobacteria</taxon>
        <taxon>Alteromonadales</taxon>
        <taxon>Shewanellaceae</taxon>
        <taxon>Shewanella</taxon>
    </lineage>
</organism>
<accession>A0A106BWD5</accession>
<reference evidence="2 3" key="1">
    <citation type="submission" date="2016-01" db="EMBL/GenBank/DDBJ databases">
        <title>Draft genome of the antarctic isolate Shewanella frigidimarina Ag06-30.</title>
        <authorList>
            <person name="Parmeciano Di Noto G."/>
            <person name="Vazquez S."/>
            <person name="Mac Cormack W."/>
            <person name="Iriarte A."/>
            <person name="Quiroga C."/>
        </authorList>
    </citation>
    <scope>NUCLEOTIDE SEQUENCE [LARGE SCALE GENOMIC DNA]</scope>
    <source>
        <strain evidence="2 3">Ag06-30</strain>
    </source>
</reference>
<dbReference type="GeneID" id="41838401"/>